<organism evidence="17 18">
    <name type="scientific">Vanrija pseudolonga</name>
    <dbReference type="NCBI Taxonomy" id="143232"/>
    <lineage>
        <taxon>Eukaryota</taxon>
        <taxon>Fungi</taxon>
        <taxon>Dikarya</taxon>
        <taxon>Basidiomycota</taxon>
        <taxon>Agaricomycotina</taxon>
        <taxon>Tremellomycetes</taxon>
        <taxon>Trichosporonales</taxon>
        <taxon>Trichosporonaceae</taxon>
        <taxon>Vanrija</taxon>
    </lineage>
</organism>
<dbReference type="SUPFAM" id="SSF53474">
    <property type="entry name" value="alpha/beta-Hydrolases"/>
    <property type="match status" value="1"/>
</dbReference>
<feature type="compositionally biased region" description="Basic and acidic residues" evidence="13">
    <location>
        <begin position="8"/>
        <end position="23"/>
    </location>
</feature>
<dbReference type="GO" id="GO:0004252">
    <property type="term" value="F:serine-type endopeptidase activity"/>
    <property type="evidence" value="ECO:0007669"/>
    <property type="project" value="InterPro"/>
</dbReference>
<gene>
    <name evidence="17" type="primary">DAPB</name>
    <name evidence="17" type="ORF">LOC62_06G008484</name>
</gene>
<evidence type="ECO:0000259" key="15">
    <source>
        <dbReference type="Pfam" id="PF00326"/>
    </source>
</evidence>
<dbReference type="SUPFAM" id="SSF82171">
    <property type="entry name" value="DPP6 N-terminal domain-like"/>
    <property type="match status" value="1"/>
</dbReference>
<comment type="subcellular location">
    <subcellularLocation>
        <location evidence="1">Vacuole membrane</location>
        <topology evidence="1">Single-pass type II membrane protein</topology>
    </subcellularLocation>
</comment>
<evidence type="ECO:0000256" key="1">
    <source>
        <dbReference type="ARBA" id="ARBA00004576"/>
    </source>
</evidence>
<dbReference type="Gene3D" id="3.40.50.1820">
    <property type="entry name" value="alpha/beta hydrolase"/>
    <property type="match status" value="1"/>
</dbReference>
<comment type="similarity">
    <text evidence="2">Belongs to the peptidase S9B family.</text>
</comment>
<dbReference type="PANTHER" id="PTHR11731:SF200">
    <property type="entry name" value="DIPEPTIDYL PEPTIDASE 10, ISOFORM B"/>
    <property type="match status" value="1"/>
</dbReference>
<protein>
    <submittedName>
        <fullName evidence="17">Dipeptidyl-aminopeptidase B</fullName>
    </submittedName>
</protein>
<dbReference type="Pfam" id="PF00930">
    <property type="entry name" value="DPPIV_N"/>
    <property type="match status" value="1"/>
</dbReference>
<dbReference type="RefSeq" id="XP_062631005.1">
    <property type="nucleotide sequence ID" value="XM_062775021.1"/>
</dbReference>
<feature type="domain" description="Dipeptidylpeptidase IV N-terminal" evidence="16">
    <location>
        <begin position="222"/>
        <end position="607"/>
    </location>
</feature>
<evidence type="ECO:0000259" key="16">
    <source>
        <dbReference type="Pfam" id="PF00930"/>
    </source>
</evidence>
<dbReference type="Gene3D" id="2.140.10.30">
    <property type="entry name" value="Dipeptidylpeptidase IV, N-terminal domain"/>
    <property type="match status" value="1"/>
</dbReference>
<dbReference type="GeneID" id="87811650"/>
<dbReference type="InterPro" id="IPR001375">
    <property type="entry name" value="Peptidase_S9_cat"/>
</dbReference>
<evidence type="ECO:0000256" key="3">
    <source>
        <dbReference type="ARBA" id="ARBA00022438"/>
    </source>
</evidence>
<keyword evidence="7" id="KW-0378">Hydrolase</keyword>
<evidence type="ECO:0000256" key="12">
    <source>
        <dbReference type="ARBA" id="ARBA00023180"/>
    </source>
</evidence>
<dbReference type="InterPro" id="IPR002471">
    <property type="entry name" value="Pept_S9_AS"/>
</dbReference>
<evidence type="ECO:0000256" key="2">
    <source>
        <dbReference type="ARBA" id="ARBA00006150"/>
    </source>
</evidence>
<feature type="compositionally biased region" description="Low complexity" evidence="13">
    <location>
        <begin position="24"/>
        <end position="36"/>
    </location>
</feature>
<reference evidence="17" key="1">
    <citation type="submission" date="2023-10" db="EMBL/GenBank/DDBJ databases">
        <authorList>
            <person name="Noh H."/>
        </authorList>
    </citation>
    <scope>NUCLEOTIDE SEQUENCE</scope>
    <source>
        <strain evidence="17">DUCC4014</strain>
    </source>
</reference>
<keyword evidence="3" id="KW-0031">Aminopeptidase</keyword>
<keyword evidence="12" id="KW-0325">Glycoprotein</keyword>
<evidence type="ECO:0000256" key="8">
    <source>
        <dbReference type="ARBA" id="ARBA00022825"/>
    </source>
</evidence>
<keyword evidence="18" id="KW-1185">Reference proteome</keyword>
<keyword evidence="8" id="KW-0720">Serine protease</keyword>
<evidence type="ECO:0000256" key="5">
    <source>
        <dbReference type="ARBA" id="ARBA00022670"/>
    </source>
</evidence>
<dbReference type="PANTHER" id="PTHR11731">
    <property type="entry name" value="PROTEASE FAMILY S9B,C DIPEPTIDYL-PEPTIDASE IV-RELATED"/>
    <property type="match status" value="1"/>
</dbReference>
<evidence type="ECO:0000256" key="13">
    <source>
        <dbReference type="SAM" id="MobiDB-lite"/>
    </source>
</evidence>
<dbReference type="InterPro" id="IPR002469">
    <property type="entry name" value="Peptidase_S9B_N"/>
</dbReference>
<dbReference type="AlphaFoldDB" id="A0AAF0YH43"/>
<evidence type="ECO:0000256" key="7">
    <source>
        <dbReference type="ARBA" id="ARBA00022801"/>
    </source>
</evidence>
<dbReference type="InterPro" id="IPR050278">
    <property type="entry name" value="Serine_Prot_S9B/DPPIV"/>
</dbReference>
<evidence type="ECO:0000256" key="10">
    <source>
        <dbReference type="ARBA" id="ARBA00022989"/>
    </source>
</evidence>
<proteinExistence type="inferred from homology"/>
<dbReference type="PROSITE" id="PS00708">
    <property type="entry name" value="PRO_ENDOPEP_SER"/>
    <property type="match status" value="1"/>
</dbReference>
<dbReference type="GO" id="GO:0005774">
    <property type="term" value="C:vacuolar membrane"/>
    <property type="evidence" value="ECO:0007669"/>
    <property type="project" value="UniProtKB-SubCell"/>
</dbReference>
<evidence type="ECO:0000313" key="17">
    <source>
        <dbReference type="EMBL" id="WOO84979.1"/>
    </source>
</evidence>
<feature type="transmembrane region" description="Helical" evidence="14">
    <location>
        <begin position="111"/>
        <end position="133"/>
    </location>
</feature>
<dbReference type="Proteomes" id="UP000827549">
    <property type="component" value="Chromosome 6"/>
</dbReference>
<dbReference type="EMBL" id="CP086719">
    <property type="protein sequence ID" value="WOO84979.1"/>
    <property type="molecule type" value="Genomic_DNA"/>
</dbReference>
<evidence type="ECO:0000256" key="4">
    <source>
        <dbReference type="ARBA" id="ARBA00022554"/>
    </source>
</evidence>
<feature type="domain" description="Peptidase S9 prolyl oligopeptidase catalytic" evidence="15">
    <location>
        <begin position="692"/>
        <end position="892"/>
    </location>
</feature>
<feature type="compositionally biased region" description="Acidic residues" evidence="13">
    <location>
        <begin position="83"/>
        <end position="92"/>
    </location>
</feature>
<feature type="compositionally biased region" description="Basic and acidic residues" evidence="13">
    <location>
        <begin position="72"/>
        <end position="82"/>
    </location>
</feature>
<evidence type="ECO:0000256" key="14">
    <source>
        <dbReference type="SAM" id="Phobius"/>
    </source>
</evidence>
<feature type="region of interest" description="Disordered" evidence="13">
    <location>
        <begin position="1"/>
        <end position="57"/>
    </location>
</feature>
<keyword evidence="4" id="KW-0926">Vacuole</keyword>
<sequence>MSAQYDRLPADERASFELTERGADANASASGSSPRSGAPPPPYRHSLDSVGSGSDIVYRDTLDADPFDEKASAARYSEQAEREDGDDVDEDGIGFPVEPRRLRPRKKSRKILAALIFIVLGAAAIGILAASGYSTPSYMVKNGNRHITMDHVFNGTFNAHFKGLAWVKEAADGTYSEIDPATNNIVLSTIGVENKTRILVAAEDVKDPATGEKLHWDAWGLSADAKYVLFRTNTKKQWRHSYFANYYVHRLATKKTFALWAPADVPAVSYVKWSPTGHALALVHENDLYVVPDAELVQSTPTPIRVTDDGSAVVFNGVPDWVYEEEVFQTNYALWWSPNSETVAFVRSNETEVKEFKLQYYNPTDDAFSVHPYLTELDMRYPKPGTPNPLTSVYTFSLRSYLNKATLDASKQVLHWAGEMEQKDRIIVEVAWVADDGLIVKEIDRAARVGQVVVFTGGKAEGQVVRKLGKDGEEGDDGWIDHGQNALPVKAPVEGYLDIVPKDGFDHIALFMPINATQPIWITSGEWEVTKINGIHEETGTVFYTAANPSIDRHVHSVNLPTTTSLVAYEAVSVALTDTSAPGYYDVSFSPKAGYYSLTYRGPHVPWQRVVQVGEGGLDLLLEDNAELNTTISEFHRPIETRTTFAINGNDLNVQEIWPPNIDTSGRKKYPLLIEVYGGPYSQKVSNMFRRDWHTFLACEQKYIIVRIDGRGTGFKGRKLRNPIRDNLGTPEVEDQIAAARELIKRKYIDRSRVGIWGWSYGGFMTLKTLEAKSDLFNLGMAVAPVTDWRFYDSVYTERYMNTPEANKDGYDRTAVTNVTNFAGLDLLLAHGTGDDNVHFANMASLVDKLTQERVRGWRMRTFTDSDHGISTRGANRELYEWMTEYLQEKWGHGGNVQH</sequence>
<evidence type="ECO:0000256" key="11">
    <source>
        <dbReference type="ARBA" id="ARBA00023136"/>
    </source>
</evidence>
<evidence type="ECO:0000256" key="9">
    <source>
        <dbReference type="ARBA" id="ARBA00022968"/>
    </source>
</evidence>
<evidence type="ECO:0000313" key="18">
    <source>
        <dbReference type="Proteomes" id="UP000827549"/>
    </source>
</evidence>
<accession>A0AAF0YH43</accession>
<keyword evidence="9" id="KW-0735">Signal-anchor</keyword>
<dbReference type="InterPro" id="IPR029058">
    <property type="entry name" value="AB_hydrolase_fold"/>
</dbReference>
<dbReference type="FunFam" id="3.40.50.1820:FF:000003">
    <property type="entry name" value="Dipeptidyl peptidase 4"/>
    <property type="match status" value="1"/>
</dbReference>
<feature type="region of interest" description="Disordered" evidence="13">
    <location>
        <begin position="72"/>
        <end position="99"/>
    </location>
</feature>
<keyword evidence="10 14" id="KW-1133">Transmembrane helix</keyword>
<dbReference type="Pfam" id="PF00326">
    <property type="entry name" value="Peptidase_S9"/>
    <property type="match status" value="1"/>
</dbReference>
<dbReference type="GO" id="GO:0006508">
    <property type="term" value="P:proteolysis"/>
    <property type="evidence" value="ECO:0007669"/>
    <property type="project" value="UniProtKB-KW"/>
</dbReference>
<dbReference type="GO" id="GO:0005886">
    <property type="term" value="C:plasma membrane"/>
    <property type="evidence" value="ECO:0007669"/>
    <property type="project" value="TreeGrafter"/>
</dbReference>
<dbReference type="GO" id="GO:0008239">
    <property type="term" value="F:dipeptidyl-peptidase activity"/>
    <property type="evidence" value="ECO:0007669"/>
    <property type="project" value="TreeGrafter"/>
</dbReference>
<evidence type="ECO:0000256" key="6">
    <source>
        <dbReference type="ARBA" id="ARBA00022692"/>
    </source>
</evidence>
<keyword evidence="11 14" id="KW-0472">Membrane</keyword>
<keyword evidence="6 14" id="KW-0812">Transmembrane</keyword>
<keyword evidence="5" id="KW-0645">Protease</keyword>
<name>A0AAF0YH43_9TREE</name>
<dbReference type="GO" id="GO:0004177">
    <property type="term" value="F:aminopeptidase activity"/>
    <property type="evidence" value="ECO:0007669"/>
    <property type="project" value="UniProtKB-KW"/>
</dbReference>